<evidence type="ECO:0000313" key="2">
    <source>
        <dbReference type="EMBL" id="KAL1212987.1"/>
    </source>
</evidence>
<dbReference type="Proteomes" id="UP001558713">
    <property type="component" value="Unassembled WGS sequence"/>
</dbReference>
<reference evidence="2 3" key="1">
    <citation type="submission" date="2024-04" db="EMBL/GenBank/DDBJ databases">
        <title>Genome assembly C_amara_ONT_v2.</title>
        <authorList>
            <person name="Yant L."/>
            <person name="Moore C."/>
            <person name="Slenker M."/>
        </authorList>
    </citation>
    <scope>NUCLEOTIDE SEQUENCE [LARGE SCALE GENOMIC DNA]</scope>
    <source>
        <tissue evidence="2">Leaf</tissue>
    </source>
</reference>
<accession>A0ABD1B1Y6</accession>
<sequence length="107" mass="12225">MSKAYALVEWYFLRAVMKKMGFDLRWVDWIMQCNTSVSDRVLINGTLKGWIRPSRGIRQGDPISPYLFIICTEALIAQLKKAESDEKIHGLLISCAIPLSFTSIVCR</sequence>
<proteinExistence type="predicted"/>
<evidence type="ECO:0000259" key="1">
    <source>
        <dbReference type="Pfam" id="PF00078"/>
    </source>
</evidence>
<dbReference type="InterPro" id="IPR043502">
    <property type="entry name" value="DNA/RNA_pol_sf"/>
</dbReference>
<protein>
    <submittedName>
        <fullName evidence="2">Mitochondrial protein</fullName>
    </submittedName>
</protein>
<comment type="caution">
    <text evidence="2">The sequence shown here is derived from an EMBL/GenBank/DDBJ whole genome shotgun (WGS) entry which is preliminary data.</text>
</comment>
<organism evidence="2 3">
    <name type="scientific">Cardamine amara subsp. amara</name>
    <dbReference type="NCBI Taxonomy" id="228776"/>
    <lineage>
        <taxon>Eukaryota</taxon>
        <taxon>Viridiplantae</taxon>
        <taxon>Streptophyta</taxon>
        <taxon>Embryophyta</taxon>
        <taxon>Tracheophyta</taxon>
        <taxon>Spermatophyta</taxon>
        <taxon>Magnoliopsida</taxon>
        <taxon>eudicotyledons</taxon>
        <taxon>Gunneridae</taxon>
        <taxon>Pentapetalae</taxon>
        <taxon>rosids</taxon>
        <taxon>malvids</taxon>
        <taxon>Brassicales</taxon>
        <taxon>Brassicaceae</taxon>
        <taxon>Cardamineae</taxon>
        <taxon>Cardamine</taxon>
    </lineage>
</organism>
<dbReference type="PANTHER" id="PTHR46890">
    <property type="entry name" value="NON-LTR RETROLELEMENT REVERSE TRANSCRIPTASE-LIKE PROTEIN-RELATED"/>
    <property type="match status" value="1"/>
</dbReference>
<dbReference type="PANTHER" id="PTHR46890:SF48">
    <property type="entry name" value="RNA-DIRECTED DNA POLYMERASE"/>
    <property type="match status" value="1"/>
</dbReference>
<dbReference type="EMBL" id="JBANAX010000354">
    <property type="protein sequence ID" value="KAL1212987.1"/>
    <property type="molecule type" value="Genomic_DNA"/>
</dbReference>
<dbReference type="AlphaFoldDB" id="A0ABD1B1Y6"/>
<dbReference type="InterPro" id="IPR000477">
    <property type="entry name" value="RT_dom"/>
</dbReference>
<dbReference type="Pfam" id="PF00078">
    <property type="entry name" value="RVT_1"/>
    <property type="match status" value="1"/>
</dbReference>
<dbReference type="InterPro" id="IPR052343">
    <property type="entry name" value="Retrotransposon-Effector_Assoc"/>
</dbReference>
<name>A0ABD1B1Y6_CARAN</name>
<dbReference type="SUPFAM" id="SSF56672">
    <property type="entry name" value="DNA/RNA polymerases"/>
    <property type="match status" value="1"/>
</dbReference>
<evidence type="ECO:0000313" key="3">
    <source>
        <dbReference type="Proteomes" id="UP001558713"/>
    </source>
</evidence>
<feature type="domain" description="Reverse transcriptase" evidence="1">
    <location>
        <begin position="2"/>
        <end position="83"/>
    </location>
</feature>
<keyword evidence="3" id="KW-1185">Reference proteome</keyword>
<gene>
    <name evidence="2" type="ORF">V5N11_026116</name>
</gene>